<feature type="region of interest" description="Disordered" evidence="1">
    <location>
        <begin position="1"/>
        <end position="23"/>
    </location>
</feature>
<evidence type="ECO:0000313" key="2">
    <source>
        <dbReference type="EMBL" id="MBX65364.1"/>
    </source>
</evidence>
<accession>A0A2P2QEM9</accession>
<reference evidence="2" key="1">
    <citation type="submission" date="2018-02" db="EMBL/GenBank/DDBJ databases">
        <title>Rhizophora mucronata_Transcriptome.</title>
        <authorList>
            <person name="Meera S.P."/>
            <person name="Sreeshan A."/>
            <person name="Augustine A."/>
        </authorList>
    </citation>
    <scope>NUCLEOTIDE SEQUENCE</scope>
    <source>
        <tissue evidence="2">Leaf</tissue>
    </source>
</reference>
<name>A0A2P2QEM9_RHIMU</name>
<dbReference type="EMBL" id="GGEC01084880">
    <property type="protein sequence ID" value="MBX65364.1"/>
    <property type="molecule type" value="Transcribed_RNA"/>
</dbReference>
<proteinExistence type="predicted"/>
<evidence type="ECO:0000256" key="1">
    <source>
        <dbReference type="SAM" id="MobiDB-lite"/>
    </source>
</evidence>
<sequence>MKSIQEKKEDPDEDLKTKQRIRN</sequence>
<organism evidence="2">
    <name type="scientific">Rhizophora mucronata</name>
    <name type="common">Asiatic mangrove</name>
    <dbReference type="NCBI Taxonomy" id="61149"/>
    <lineage>
        <taxon>Eukaryota</taxon>
        <taxon>Viridiplantae</taxon>
        <taxon>Streptophyta</taxon>
        <taxon>Embryophyta</taxon>
        <taxon>Tracheophyta</taxon>
        <taxon>Spermatophyta</taxon>
        <taxon>Magnoliopsida</taxon>
        <taxon>eudicotyledons</taxon>
        <taxon>Gunneridae</taxon>
        <taxon>Pentapetalae</taxon>
        <taxon>rosids</taxon>
        <taxon>fabids</taxon>
        <taxon>Malpighiales</taxon>
        <taxon>Rhizophoraceae</taxon>
        <taxon>Rhizophora</taxon>
    </lineage>
</organism>
<feature type="compositionally biased region" description="Basic and acidic residues" evidence="1">
    <location>
        <begin position="1"/>
        <end position="17"/>
    </location>
</feature>
<dbReference type="AlphaFoldDB" id="A0A2P2QEM9"/>
<protein>
    <submittedName>
        <fullName evidence="2">Uncharacterized protein</fullName>
    </submittedName>
</protein>